<comment type="caution">
    <text evidence="1">The sequence shown here is derived from an EMBL/GenBank/DDBJ whole genome shotgun (WGS) entry which is preliminary data.</text>
</comment>
<sequence length="113" mass="13038">MSCRSTPSTSMIQSIKSRRIRKGSRNYGEFVQDEHPALFSITFRNNPPERRRILGQLFSRSNIEKLEGLCFTTLKIHLGSWKKKYLFDVGPACRALEADIICETQGMTQLYVH</sequence>
<dbReference type="RefSeq" id="XP_060359903.1">
    <property type="nucleotide sequence ID" value="XM_060515214.1"/>
</dbReference>
<dbReference type="AlphaFoldDB" id="A0AAD8XCR9"/>
<accession>A0AAD8XCR9</accession>
<reference evidence="1" key="1">
    <citation type="submission" date="2021-12" db="EMBL/GenBank/DDBJ databases">
        <title>Comparative genomics, transcriptomics and evolutionary studies reveal genomic signatures of adaptation to plant cell wall in hemibiotrophic fungi.</title>
        <authorList>
            <consortium name="DOE Joint Genome Institute"/>
            <person name="Baroncelli R."/>
            <person name="Diaz J.F."/>
            <person name="Benocci T."/>
            <person name="Peng M."/>
            <person name="Battaglia E."/>
            <person name="Haridas S."/>
            <person name="Andreopoulos W."/>
            <person name="Labutti K."/>
            <person name="Pangilinan J."/>
            <person name="Floch G.L."/>
            <person name="Makela M.R."/>
            <person name="Henrissat B."/>
            <person name="Grigoriev I.V."/>
            <person name="Crouch J.A."/>
            <person name="De Vries R.P."/>
            <person name="Sukno S.A."/>
            <person name="Thon M.R."/>
        </authorList>
    </citation>
    <scope>NUCLEOTIDE SEQUENCE</scope>
    <source>
        <strain evidence="1">CBS 112980</strain>
    </source>
</reference>
<protein>
    <submittedName>
        <fullName evidence="1">Uncharacterized protein</fullName>
    </submittedName>
</protein>
<dbReference type="Proteomes" id="UP001244207">
    <property type="component" value="Unassembled WGS sequence"/>
</dbReference>
<organism evidence="1 2">
    <name type="scientific">Glomerella acutata</name>
    <name type="common">Colletotrichum acutatum</name>
    <dbReference type="NCBI Taxonomy" id="27357"/>
    <lineage>
        <taxon>Eukaryota</taxon>
        <taxon>Fungi</taxon>
        <taxon>Dikarya</taxon>
        <taxon>Ascomycota</taxon>
        <taxon>Pezizomycotina</taxon>
        <taxon>Sordariomycetes</taxon>
        <taxon>Hypocreomycetidae</taxon>
        <taxon>Glomerellales</taxon>
        <taxon>Glomerellaceae</taxon>
        <taxon>Colletotrichum</taxon>
        <taxon>Colletotrichum acutatum species complex</taxon>
    </lineage>
</organism>
<gene>
    <name evidence="1" type="ORF">BDZ83DRAFT_763208</name>
</gene>
<proteinExistence type="predicted"/>
<dbReference type="GeneID" id="85399112"/>
<keyword evidence="2" id="KW-1185">Reference proteome</keyword>
<dbReference type="EMBL" id="JAHMHS010000133">
    <property type="protein sequence ID" value="KAK1713850.1"/>
    <property type="molecule type" value="Genomic_DNA"/>
</dbReference>
<evidence type="ECO:0000313" key="1">
    <source>
        <dbReference type="EMBL" id="KAK1713850.1"/>
    </source>
</evidence>
<evidence type="ECO:0000313" key="2">
    <source>
        <dbReference type="Proteomes" id="UP001244207"/>
    </source>
</evidence>
<name>A0AAD8XCR9_GLOAC</name>